<organism evidence="1 2">
    <name type="scientific">[Clostridium] leptum DSM 753</name>
    <dbReference type="NCBI Taxonomy" id="428125"/>
    <lineage>
        <taxon>Bacteria</taxon>
        <taxon>Bacillati</taxon>
        <taxon>Bacillota</taxon>
        <taxon>Clostridia</taxon>
        <taxon>Eubacteriales</taxon>
        <taxon>Oscillospiraceae</taxon>
        <taxon>Oscillospiraceae incertae sedis</taxon>
    </lineage>
</organism>
<sequence>MKKKLSLRNLNCIFQKEQFLTSEIVDNSEKSERDW</sequence>
<dbReference type="AlphaFoldDB" id="A7VP67"/>
<gene>
    <name evidence="1" type="ORF">CLOLEP_00343</name>
</gene>
<evidence type="ECO:0000313" key="1">
    <source>
        <dbReference type="EMBL" id="EDO62754.1"/>
    </source>
</evidence>
<proteinExistence type="predicted"/>
<dbReference type="HOGENOM" id="CLU_3364240_0_0_9"/>
<reference evidence="1 2" key="1">
    <citation type="submission" date="2007-08" db="EMBL/GenBank/DDBJ databases">
        <title>Draft genome sequence of Clostridium leptum (DSM 753).</title>
        <authorList>
            <person name="Sudarsanam P."/>
            <person name="Ley R."/>
            <person name="Guruge J."/>
            <person name="Turnbaugh P.J."/>
            <person name="Mahowald M."/>
            <person name="Liep D."/>
            <person name="Gordon J."/>
        </authorList>
    </citation>
    <scope>NUCLEOTIDE SEQUENCE [LARGE SCALE GENOMIC DNA]</scope>
    <source>
        <strain evidence="1 2">DSM 753</strain>
    </source>
</reference>
<dbReference type="EMBL" id="ABCB02000012">
    <property type="protein sequence ID" value="EDO62754.1"/>
    <property type="molecule type" value="Genomic_DNA"/>
</dbReference>
<evidence type="ECO:0000313" key="2">
    <source>
        <dbReference type="Proteomes" id="UP000003490"/>
    </source>
</evidence>
<protein>
    <submittedName>
        <fullName evidence="1">Uncharacterized protein</fullName>
    </submittedName>
</protein>
<reference evidence="1 2" key="2">
    <citation type="submission" date="2007-08" db="EMBL/GenBank/DDBJ databases">
        <authorList>
            <person name="Fulton L."/>
            <person name="Clifton S."/>
            <person name="Fulton B."/>
            <person name="Xu J."/>
            <person name="Minx P."/>
            <person name="Pepin K.H."/>
            <person name="Johnson M."/>
            <person name="Thiruvilangam P."/>
            <person name="Bhonagiri V."/>
            <person name="Nash W.E."/>
            <person name="Wang C."/>
            <person name="Mardis E.R."/>
            <person name="Wilson R.K."/>
        </authorList>
    </citation>
    <scope>NUCLEOTIDE SEQUENCE [LARGE SCALE GENOMIC DNA]</scope>
    <source>
        <strain evidence="1 2">DSM 753</strain>
    </source>
</reference>
<name>A7VP67_9FIRM</name>
<comment type="caution">
    <text evidence="1">The sequence shown here is derived from an EMBL/GenBank/DDBJ whole genome shotgun (WGS) entry which is preliminary data.</text>
</comment>
<dbReference type="Proteomes" id="UP000003490">
    <property type="component" value="Unassembled WGS sequence"/>
</dbReference>
<accession>A7VP67</accession>